<dbReference type="RefSeq" id="WP_346819851.1">
    <property type="nucleotide sequence ID" value="NZ_JBDKWZ010000002.1"/>
</dbReference>
<evidence type="ECO:0008006" key="4">
    <source>
        <dbReference type="Google" id="ProtNLM"/>
    </source>
</evidence>
<dbReference type="Proteomes" id="UP001403385">
    <property type="component" value="Unassembled WGS sequence"/>
</dbReference>
<sequence length="349" mass="38697">MKDEELDRLFREQIENLDSAPPQLNWEPEASFQRIQAQLKQPKKGGGFIWTHYLSVAASISLLFVASLTVFKAVDHWKADFMPEQAPPSVSYSENNNPVPNMQLQVMSGTLSSSAPPLATEMQSVEYTKQTTSSDHYIPRLELVNLVQNSNPVKNQLLHTTHNTSEVATHQLSYTIFGYELFSTTWSPEKELSTTSSQEMFGHTASQMPAKKNFVVNLGLGTELIGSQFGPQANIAFSIQTENQAANAINEWSLGISSTALIHEAEGQQRSLQPATFVEASIGKKSLDKKTGDSFGVGMLIHSDNPQFSGSTFKLQYTKKLLKRINISPELILTENFKKIIPGFKLTLG</sequence>
<organism evidence="2 3">
    <name type="scientific">Rapidithrix thailandica</name>
    <dbReference type="NCBI Taxonomy" id="413964"/>
    <lineage>
        <taxon>Bacteria</taxon>
        <taxon>Pseudomonadati</taxon>
        <taxon>Bacteroidota</taxon>
        <taxon>Cytophagia</taxon>
        <taxon>Cytophagales</taxon>
        <taxon>Flammeovirgaceae</taxon>
        <taxon>Rapidithrix</taxon>
    </lineage>
</organism>
<dbReference type="EMBL" id="JBDKWZ010000002">
    <property type="protein sequence ID" value="MEN7547064.1"/>
    <property type="molecule type" value="Genomic_DNA"/>
</dbReference>
<evidence type="ECO:0000256" key="1">
    <source>
        <dbReference type="SAM" id="Phobius"/>
    </source>
</evidence>
<proteinExistence type="predicted"/>
<keyword evidence="3" id="KW-1185">Reference proteome</keyword>
<evidence type="ECO:0000313" key="2">
    <source>
        <dbReference type="EMBL" id="MEN7547064.1"/>
    </source>
</evidence>
<keyword evidence="1" id="KW-0812">Transmembrane</keyword>
<evidence type="ECO:0000313" key="3">
    <source>
        <dbReference type="Proteomes" id="UP001403385"/>
    </source>
</evidence>
<dbReference type="AlphaFoldDB" id="A0AAW9RQL1"/>
<reference evidence="2 3" key="1">
    <citation type="submission" date="2024-04" db="EMBL/GenBank/DDBJ databases">
        <title>Novel genus in family Flammeovirgaceae.</title>
        <authorList>
            <person name="Nguyen T.H."/>
            <person name="Vuong T.Q."/>
            <person name="Le H."/>
            <person name="Kim S.-G."/>
        </authorList>
    </citation>
    <scope>NUCLEOTIDE SEQUENCE [LARGE SCALE GENOMIC DNA]</scope>
    <source>
        <strain evidence="2 3">JCM 23209</strain>
    </source>
</reference>
<feature type="transmembrane region" description="Helical" evidence="1">
    <location>
        <begin position="49"/>
        <end position="71"/>
    </location>
</feature>
<gene>
    <name evidence="2" type="ORF">AAG747_04050</name>
</gene>
<accession>A0AAW9RQL1</accession>
<keyword evidence="1" id="KW-1133">Transmembrane helix</keyword>
<name>A0AAW9RQL1_9BACT</name>
<comment type="caution">
    <text evidence="2">The sequence shown here is derived from an EMBL/GenBank/DDBJ whole genome shotgun (WGS) entry which is preliminary data.</text>
</comment>
<protein>
    <recommendedName>
        <fullName evidence="4">DUF4179 domain-containing protein</fullName>
    </recommendedName>
</protein>
<keyword evidence="1" id="KW-0472">Membrane</keyword>